<keyword evidence="1" id="KW-0808">Transferase</keyword>
<feature type="compositionally biased region" description="Basic and acidic residues" evidence="7">
    <location>
        <begin position="576"/>
        <end position="585"/>
    </location>
</feature>
<dbReference type="InterPro" id="IPR043128">
    <property type="entry name" value="Rev_trsase/Diguanyl_cyclase"/>
</dbReference>
<evidence type="ECO:0000256" key="1">
    <source>
        <dbReference type="ARBA" id="ARBA00022679"/>
    </source>
</evidence>
<dbReference type="EMBL" id="BQNB010010557">
    <property type="protein sequence ID" value="GJS78876.1"/>
    <property type="molecule type" value="Genomic_DNA"/>
</dbReference>
<keyword evidence="6 10" id="KW-0695">RNA-directed DNA polymerase</keyword>
<dbReference type="InterPro" id="IPR041588">
    <property type="entry name" value="Integrase_H2C2"/>
</dbReference>
<evidence type="ECO:0000313" key="10">
    <source>
        <dbReference type="EMBL" id="GJS78876.1"/>
    </source>
</evidence>
<dbReference type="SUPFAM" id="SSF56672">
    <property type="entry name" value="DNA/RNA polymerases"/>
    <property type="match status" value="1"/>
</dbReference>
<reference evidence="10" key="2">
    <citation type="submission" date="2022-01" db="EMBL/GenBank/DDBJ databases">
        <authorList>
            <person name="Yamashiro T."/>
            <person name="Shiraishi A."/>
            <person name="Satake H."/>
            <person name="Nakayama K."/>
        </authorList>
    </citation>
    <scope>NUCLEOTIDE SEQUENCE</scope>
</reference>
<evidence type="ECO:0000259" key="8">
    <source>
        <dbReference type="Pfam" id="PF17917"/>
    </source>
</evidence>
<keyword evidence="3" id="KW-0540">Nuclease</keyword>
<evidence type="ECO:0000313" key="11">
    <source>
        <dbReference type="Proteomes" id="UP001151760"/>
    </source>
</evidence>
<dbReference type="CDD" id="cd09274">
    <property type="entry name" value="RNase_HI_RT_Ty3"/>
    <property type="match status" value="1"/>
</dbReference>
<proteinExistence type="predicted"/>
<dbReference type="Pfam" id="PF17917">
    <property type="entry name" value="RT_RNaseH"/>
    <property type="match status" value="1"/>
</dbReference>
<name>A0ABQ4YN52_9ASTR</name>
<protein>
    <submittedName>
        <fullName evidence="10">Reverse transcriptase domain-containing protein</fullName>
    </submittedName>
</protein>
<evidence type="ECO:0000256" key="7">
    <source>
        <dbReference type="SAM" id="MobiDB-lite"/>
    </source>
</evidence>
<evidence type="ECO:0000256" key="3">
    <source>
        <dbReference type="ARBA" id="ARBA00022722"/>
    </source>
</evidence>
<dbReference type="InterPro" id="IPR041373">
    <property type="entry name" value="RT_RNaseH"/>
</dbReference>
<dbReference type="Gene3D" id="1.10.340.70">
    <property type="match status" value="1"/>
</dbReference>
<accession>A0ABQ4YN52</accession>
<evidence type="ECO:0000256" key="4">
    <source>
        <dbReference type="ARBA" id="ARBA00022759"/>
    </source>
</evidence>
<dbReference type="PANTHER" id="PTHR37984">
    <property type="entry name" value="PROTEIN CBG26694"/>
    <property type="match status" value="1"/>
</dbReference>
<keyword evidence="11" id="KW-1185">Reference proteome</keyword>
<keyword evidence="2" id="KW-0548">Nucleotidyltransferase</keyword>
<evidence type="ECO:0000256" key="2">
    <source>
        <dbReference type="ARBA" id="ARBA00022695"/>
    </source>
</evidence>
<dbReference type="Gene3D" id="3.10.10.10">
    <property type="entry name" value="HIV Type 1 Reverse Transcriptase, subunit A, domain 1"/>
    <property type="match status" value="1"/>
</dbReference>
<evidence type="ECO:0000259" key="9">
    <source>
        <dbReference type="Pfam" id="PF17921"/>
    </source>
</evidence>
<sequence>MAAPTIPVSTEENLGDPIDIRVDIIHPEPVAVVSFPAAAIMRTQAQHGEAIRGIQEHLLGVPIQEELTALRFRADIVEAENASLRARIKTTEAIEKITRNRERQACIKIEQQLVAVQESQRQDREDFRKLKELVTSHFNVIIGMDWLSKYHAMIAYAEKIVRIPWGNETLIVRSDGSDNGHGSRLNIISCTKTQRYLLKGCHVFLAHITIKEAEDNSKEKRLEDVPIIRDFLEVFPEDLPGIPPARQVKFRIDLIPGAAPIARAPYQLAPSEMKELSNQLKEISDKGFIRPSSSPWKAPVLLSKRRTDHFEYLRSGYHQLRVHEEDIPKTAFRTRYGHYEFQVTPFGLTNAPAKKKEHEEHLKVILELLKKEESYAKFSKCEFWIPKVQFLGHVSDSQGIHVDPAKIESIKDWASSKTPTKIRQSLGLAGYYRRFIERFSKIAKPMTKLTQKKVAFEWVKIHEKNYTTHDLEFGAVVFTLKIWRHYLYGTKCTTFTDHKSLQHILDQKELNMRQRCWLELLSDYDCEIRYHPGKANVVADAWSRKERIKPLRVRALVMTIGLDLPKQILNAQTEAQKPENLKNEEVGGMTRKKIPKEKLEPRTDGTLCLNDRSWLPGYGDLRTVIMHEPHKSKYFIHPGSDKMYQDMKKLYWWPNIKADIATYVNKCLTCSRVKAEHQRPSVLLIQPEIPQWKWDNITMDFVTKAS</sequence>
<dbReference type="Pfam" id="PF17921">
    <property type="entry name" value="Integrase_H2C2"/>
    <property type="match status" value="1"/>
</dbReference>
<evidence type="ECO:0000256" key="6">
    <source>
        <dbReference type="ARBA" id="ARBA00022918"/>
    </source>
</evidence>
<dbReference type="CDD" id="cd01647">
    <property type="entry name" value="RT_LTR"/>
    <property type="match status" value="1"/>
</dbReference>
<evidence type="ECO:0000256" key="5">
    <source>
        <dbReference type="ARBA" id="ARBA00022801"/>
    </source>
</evidence>
<dbReference type="PANTHER" id="PTHR37984:SF5">
    <property type="entry name" value="PROTEIN NYNRIN-LIKE"/>
    <property type="match status" value="1"/>
</dbReference>
<reference evidence="10" key="1">
    <citation type="journal article" date="2022" name="Int. J. Mol. Sci.">
        <title>Draft Genome of Tanacetum Coccineum: Genomic Comparison of Closely Related Tanacetum-Family Plants.</title>
        <authorList>
            <person name="Yamashiro T."/>
            <person name="Shiraishi A."/>
            <person name="Nakayama K."/>
            <person name="Satake H."/>
        </authorList>
    </citation>
    <scope>NUCLEOTIDE SEQUENCE</scope>
</reference>
<dbReference type="Gene3D" id="3.30.70.270">
    <property type="match status" value="2"/>
</dbReference>
<keyword evidence="4" id="KW-0255">Endonuclease</keyword>
<dbReference type="GO" id="GO:0003964">
    <property type="term" value="F:RNA-directed DNA polymerase activity"/>
    <property type="evidence" value="ECO:0007669"/>
    <property type="project" value="UniProtKB-KW"/>
</dbReference>
<organism evidence="10 11">
    <name type="scientific">Tanacetum coccineum</name>
    <dbReference type="NCBI Taxonomy" id="301880"/>
    <lineage>
        <taxon>Eukaryota</taxon>
        <taxon>Viridiplantae</taxon>
        <taxon>Streptophyta</taxon>
        <taxon>Embryophyta</taxon>
        <taxon>Tracheophyta</taxon>
        <taxon>Spermatophyta</taxon>
        <taxon>Magnoliopsida</taxon>
        <taxon>eudicotyledons</taxon>
        <taxon>Gunneridae</taxon>
        <taxon>Pentapetalae</taxon>
        <taxon>asterids</taxon>
        <taxon>campanulids</taxon>
        <taxon>Asterales</taxon>
        <taxon>Asteraceae</taxon>
        <taxon>Asteroideae</taxon>
        <taxon>Anthemideae</taxon>
        <taxon>Anthemidinae</taxon>
        <taxon>Tanacetum</taxon>
    </lineage>
</organism>
<keyword evidence="5" id="KW-0378">Hydrolase</keyword>
<feature type="region of interest" description="Disordered" evidence="7">
    <location>
        <begin position="573"/>
        <end position="593"/>
    </location>
</feature>
<dbReference type="Pfam" id="PF08284">
    <property type="entry name" value="RVP_2"/>
    <property type="match status" value="1"/>
</dbReference>
<dbReference type="InterPro" id="IPR043502">
    <property type="entry name" value="DNA/RNA_pol_sf"/>
</dbReference>
<feature type="domain" description="Integrase zinc-binding" evidence="9">
    <location>
        <begin position="620"/>
        <end position="675"/>
    </location>
</feature>
<dbReference type="Proteomes" id="UP001151760">
    <property type="component" value="Unassembled WGS sequence"/>
</dbReference>
<gene>
    <name evidence="10" type="ORF">Tco_0728757</name>
</gene>
<dbReference type="InterPro" id="IPR050951">
    <property type="entry name" value="Retrovirus_Pol_polyprotein"/>
</dbReference>
<feature type="domain" description="Reverse transcriptase RNase H-like" evidence="8">
    <location>
        <begin position="459"/>
        <end position="524"/>
    </location>
</feature>
<comment type="caution">
    <text evidence="10">The sequence shown here is derived from an EMBL/GenBank/DDBJ whole genome shotgun (WGS) entry which is preliminary data.</text>
</comment>